<comment type="similarity">
    <text evidence="2">Belongs to the immunoglobulin superfamily. Contactin family.</text>
</comment>
<keyword evidence="11" id="KW-0393">Immunoglobulin domain</keyword>
<organism evidence="14 15">
    <name type="scientific">Clarias magur</name>
    <name type="common">Asian catfish</name>
    <name type="synonym">Macropteronotus magur</name>
    <dbReference type="NCBI Taxonomy" id="1594786"/>
    <lineage>
        <taxon>Eukaryota</taxon>
        <taxon>Metazoa</taxon>
        <taxon>Chordata</taxon>
        <taxon>Craniata</taxon>
        <taxon>Vertebrata</taxon>
        <taxon>Euteleostomi</taxon>
        <taxon>Actinopterygii</taxon>
        <taxon>Neopterygii</taxon>
        <taxon>Teleostei</taxon>
        <taxon>Ostariophysi</taxon>
        <taxon>Siluriformes</taxon>
        <taxon>Clariidae</taxon>
        <taxon>Clarias</taxon>
    </lineage>
</organism>
<dbReference type="Pfam" id="PF07679">
    <property type="entry name" value="I-set"/>
    <property type="match status" value="1"/>
</dbReference>
<dbReference type="SUPFAM" id="SSF48726">
    <property type="entry name" value="Immunoglobulin"/>
    <property type="match status" value="4"/>
</dbReference>
<dbReference type="GO" id="GO:0007420">
    <property type="term" value="P:brain development"/>
    <property type="evidence" value="ECO:0007669"/>
    <property type="project" value="TreeGrafter"/>
</dbReference>
<comment type="subcellular location">
    <subcellularLocation>
        <location evidence="1">Cell membrane</location>
    </subcellularLocation>
</comment>
<evidence type="ECO:0000259" key="13">
    <source>
        <dbReference type="PROSITE" id="PS50835"/>
    </source>
</evidence>
<evidence type="ECO:0000256" key="12">
    <source>
        <dbReference type="ARBA" id="ARBA00038703"/>
    </source>
</evidence>
<dbReference type="FunFam" id="2.60.40.10:FF:000005">
    <property type="entry name" value="Neuronal cell adhesion molecule"/>
    <property type="match status" value="1"/>
</dbReference>
<keyword evidence="10" id="KW-0449">Lipoprotein</keyword>
<dbReference type="FunFam" id="2.60.40.10:FF:000044">
    <property type="entry name" value="Contactin 1"/>
    <property type="match status" value="1"/>
</dbReference>
<evidence type="ECO:0000256" key="1">
    <source>
        <dbReference type="ARBA" id="ARBA00004236"/>
    </source>
</evidence>
<protein>
    <submittedName>
        <fullName evidence="14">Contactin-4-like isoform X1</fullName>
    </submittedName>
</protein>
<feature type="non-terminal residue" evidence="14">
    <location>
        <position position="1"/>
    </location>
</feature>
<keyword evidence="6" id="KW-0130">Cell adhesion</keyword>
<dbReference type="GO" id="GO:0007411">
    <property type="term" value="P:axon guidance"/>
    <property type="evidence" value="ECO:0007669"/>
    <property type="project" value="TreeGrafter"/>
</dbReference>
<dbReference type="PANTHER" id="PTHR44170:SF18">
    <property type="entry name" value="CONTACTIN 3B-RELATED"/>
    <property type="match status" value="1"/>
</dbReference>
<keyword evidence="9" id="KW-0325">Glycoprotein</keyword>
<dbReference type="Proteomes" id="UP000727407">
    <property type="component" value="Unassembled WGS sequence"/>
</dbReference>
<evidence type="ECO:0000256" key="4">
    <source>
        <dbReference type="ARBA" id="ARBA00022729"/>
    </source>
</evidence>
<evidence type="ECO:0000313" key="14">
    <source>
        <dbReference type="EMBL" id="KAF5901768.1"/>
    </source>
</evidence>
<evidence type="ECO:0000256" key="2">
    <source>
        <dbReference type="ARBA" id="ARBA00009812"/>
    </source>
</evidence>
<dbReference type="InterPro" id="IPR013783">
    <property type="entry name" value="Ig-like_fold"/>
</dbReference>
<evidence type="ECO:0000256" key="3">
    <source>
        <dbReference type="ARBA" id="ARBA00022475"/>
    </source>
</evidence>
<feature type="domain" description="Ig-like" evidence="13">
    <location>
        <begin position="207"/>
        <end position="293"/>
    </location>
</feature>
<dbReference type="InterPro" id="IPR003598">
    <property type="entry name" value="Ig_sub2"/>
</dbReference>
<dbReference type="Gene3D" id="2.60.40.10">
    <property type="entry name" value="Immunoglobulins"/>
    <property type="match status" value="4"/>
</dbReference>
<keyword evidence="8" id="KW-1015">Disulfide bond</keyword>
<proteinExistence type="inferred from homology"/>
<dbReference type="GO" id="GO:0098632">
    <property type="term" value="F:cell-cell adhesion mediator activity"/>
    <property type="evidence" value="ECO:0007669"/>
    <property type="project" value="TreeGrafter"/>
</dbReference>
<reference evidence="14" key="1">
    <citation type="submission" date="2020-07" db="EMBL/GenBank/DDBJ databases">
        <title>Clarias magur genome sequencing, assembly and annotation.</title>
        <authorList>
            <person name="Kushwaha B."/>
            <person name="Kumar R."/>
            <person name="Das P."/>
            <person name="Joshi C.G."/>
            <person name="Kumar D."/>
            <person name="Nagpure N.S."/>
            <person name="Pandey M."/>
            <person name="Agarwal S."/>
            <person name="Srivastava S."/>
            <person name="Singh M."/>
            <person name="Sahoo L."/>
            <person name="Jayasankar P."/>
            <person name="Meher P.K."/>
            <person name="Koringa P.G."/>
            <person name="Iquebal M.A."/>
            <person name="Das S.P."/>
            <person name="Bit A."/>
            <person name="Patnaik S."/>
            <person name="Patel N."/>
            <person name="Shah T.M."/>
            <person name="Hinsu A."/>
            <person name="Jena J.K."/>
        </authorList>
    </citation>
    <scope>NUCLEOTIDE SEQUENCE</scope>
    <source>
        <strain evidence="14">CIFAMagur01</strain>
        <tissue evidence="14">Testis</tissue>
    </source>
</reference>
<evidence type="ECO:0000256" key="10">
    <source>
        <dbReference type="ARBA" id="ARBA00023288"/>
    </source>
</evidence>
<evidence type="ECO:0000256" key="11">
    <source>
        <dbReference type="ARBA" id="ARBA00023319"/>
    </source>
</evidence>
<sequence length="435" mass="48350">MQAPIITKQPGSIVFPVDSLVKSQEVVFSCEAQGQPPPIYRWKLNGTRIDPTFYSRYTLFGGNLRITQLNKDQDSGIYQCFAFNSLGTIVSRKASLTFAYLENFRTHRRSAVSVREGQGVVLLCGPPPHSGALTFSWIFNEYPSFVKQDSRRFVSQETGNLYIAKVEPSDVGNYTCVVTNTVTKKHVHGPSTPLILRTDGVMGEYEPKIEVQFPEVVQVAQGSTVKLECFALGNPVPSIIWRRVDGVPFSRKVDMRKATSILEIPYFEQDDAGTYECVAENSKGRNSVQGKLSFYAPPQMIEKPQDMHKAIDDSLVWECMATGKPKPSYKWMKNGENVESNEERVQVVNGALSISRLVLSDAGIYQCVAGNKYGEVYSNAELRVIAVAPDFGANLLKSHILVKEGGDVLIDCRPKMSPRGLITWKKGSEALKENS</sequence>
<evidence type="ECO:0000256" key="8">
    <source>
        <dbReference type="ARBA" id="ARBA00023157"/>
    </source>
</evidence>
<evidence type="ECO:0000256" key="9">
    <source>
        <dbReference type="ARBA" id="ARBA00023180"/>
    </source>
</evidence>
<dbReference type="InterPro" id="IPR003599">
    <property type="entry name" value="Ig_sub"/>
</dbReference>
<dbReference type="GO" id="GO:0030424">
    <property type="term" value="C:axon"/>
    <property type="evidence" value="ECO:0007669"/>
    <property type="project" value="TreeGrafter"/>
</dbReference>
<keyword evidence="15" id="KW-1185">Reference proteome</keyword>
<dbReference type="SMART" id="SM00408">
    <property type="entry name" value="IGc2"/>
    <property type="match status" value="4"/>
</dbReference>
<dbReference type="OrthoDB" id="5982258at2759"/>
<comment type="subunit">
    <text evidence="12">Interacts with PTPRG.</text>
</comment>
<gene>
    <name evidence="14" type="primary">cntn4</name>
    <name evidence="14" type="ORF">DAT39_008500</name>
</gene>
<dbReference type="GO" id="GO:0005886">
    <property type="term" value="C:plasma membrane"/>
    <property type="evidence" value="ECO:0007669"/>
    <property type="project" value="UniProtKB-SubCell"/>
</dbReference>
<keyword evidence="4" id="KW-0732">Signal</keyword>
<name>A0A8J4U7D9_CLAMG</name>
<dbReference type="InterPro" id="IPR036179">
    <property type="entry name" value="Ig-like_dom_sf"/>
</dbReference>
<comment type="caution">
    <text evidence="14">The sequence shown here is derived from an EMBL/GenBank/DDBJ whole genome shotgun (WGS) entry which is preliminary data.</text>
</comment>
<dbReference type="InterPro" id="IPR013098">
    <property type="entry name" value="Ig_I-set"/>
</dbReference>
<dbReference type="FunFam" id="2.60.40.10:FF:000064">
    <property type="entry name" value="Contactin 1"/>
    <property type="match status" value="1"/>
</dbReference>
<dbReference type="PROSITE" id="PS50835">
    <property type="entry name" value="IG_LIKE"/>
    <property type="match status" value="4"/>
</dbReference>
<feature type="domain" description="Ig-like" evidence="13">
    <location>
        <begin position="298"/>
        <end position="383"/>
    </location>
</feature>
<dbReference type="AlphaFoldDB" id="A0A8J4U7D9"/>
<evidence type="ECO:0000313" key="15">
    <source>
        <dbReference type="Proteomes" id="UP000727407"/>
    </source>
</evidence>
<dbReference type="SMART" id="SM00409">
    <property type="entry name" value="IG"/>
    <property type="match status" value="4"/>
</dbReference>
<keyword evidence="7" id="KW-0472">Membrane</keyword>
<feature type="domain" description="Ig-like" evidence="13">
    <location>
        <begin position="4"/>
        <end position="97"/>
    </location>
</feature>
<accession>A0A8J4U7D9</accession>
<dbReference type="Pfam" id="PF13927">
    <property type="entry name" value="Ig_3"/>
    <property type="match status" value="3"/>
</dbReference>
<dbReference type="PANTHER" id="PTHR44170">
    <property type="entry name" value="PROTEIN SIDEKICK"/>
    <property type="match status" value="1"/>
</dbReference>
<dbReference type="EMBL" id="QNUK01000105">
    <property type="protein sequence ID" value="KAF5901768.1"/>
    <property type="molecule type" value="Genomic_DNA"/>
</dbReference>
<evidence type="ECO:0000256" key="6">
    <source>
        <dbReference type="ARBA" id="ARBA00022889"/>
    </source>
</evidence>
<dbReference type="InterPro" id="IPR007110">
    <property type="entry name" value="Ig-like_dom"/>
</dbReference>
<dbReference type="FunFam" id="2.60.40.10:FF:000004">
    <property type="entry name" value="DCC isoform 1"/>
    <property type="match status" value="1"/>
</dbReference>
<feature type="domain" description="Ig-like" evidence="13">
    <location>
        <begin position="102"/>
        <end position="188"/>
    </location>
</feature>
<keyword evidence="3" id="KW-1003">Cell membrane</keyword>
<evidence type="ECO:0000256" key="5">
    <source>
        <dbReference type="ARBA" id="ARBA00022737"/>
    </source>
</evidence>
<evidence type="ECO:0000256" key="7">
    <source>
        <dbReference type="ARBA" id="ARBA00023136"/>
    </source>
</evidence>
<keyword evidence="5" id="KW-0677">Repeat</keyword>